<feature type="compositionally biased region" description="Low complexity" evidence="1">
    <location>
        <begin position="60"/>
        <end position="80"/>
    </location>
</feature>
<evidence type="ECO:0000313" key="4">
    <source>
        <dbReference type="Proteomes" id="UP001055117"/>
    </source>
</evidence>
<reference evidence="3 4" key="1">
    <citation type="journal article" date="2021" name="Front. Microbiol.">
        <title>Comprehensive Comparative Genomics and Phenotyping of Methylobacterium Species.</title>
        <authorList>
            <person name="Alessa O."/>
            <person name="Ogura Y."/>
            <person name="Fujitani Y."/>
            <person name="Takami H."/>
            <person name="Hayashi T."/>
            <person name="Sahin N."/>
            <person name="Tani A."/>
        </authorList>
    </citation>
    <scope>NUCLEOTIDE SEQUENCE [LARGE SCALE GENOMIC DNA]</scope>
    <source>
        <strain evidence="3 4">DSM 23679</strain>
    </source>
</reference>
<evidence type="ECO:0008006" key="5">
    <source>
        <dbReference type="Google" id="ProtNLM"/>
    </source>
</evidence>
<feature type="region of interest" description="Disordered" evidence="1">
    <location>
        <begin position="42"/>
        <end position="80"/>
    </location>
</feature>
<keyword evidence="4" id="KW-1185">Reference proteome</keyword>
<proteinExistence type="predicted"/>
<organism evidence="3 4">
    <name type="scientific">Methylobacterium cerastii</name>
    <dbReference type="NCBI Taxonomy" id="932741"/>
    <lineage>
        <taxon>Bacteria</taxon>
        <taxon>Pseudomonadati</taxon>
        <taxon>Pseudomonadota</taxon>
        <taxon>Alphaproteobacteria</taxon>
        <taxon>Hyphomicrobiales</taxon>
        <taxon>Methylobacteriaceae</taxon>
        <taxon>Methylobacterium</taxon>
    </lineage>
</organism>
<dbReference type="EMBL" id="BPQG01000021">
    <property type="protein sequence ID" value="GJD43724.1"/>
    <property type="molecule type" value="Genomic_DNA"/>
</dbReference>
<dbReference type="RefSeq" id="WP_238271774.1">
    <property type="nucleotide sequence ID" value="NZ_BPQG01000021.1"/>
</dbReference>
<gene>
    <name evidence="3" type="ORF">AFCDBAGC_1577</name>
</gene>
<name>A0ABQ4QEQ2_9HYPH</name>
<evidence type="ECO:0000313" key="3">
    <source>
        <dbReference type="EMBL" id="GJD43724.1"/>
    </source>
</evidence>
<keyword evidence="2" id="KW-0732">Signal</keyword>
<dbReference type="Proteomes" id="UP001055117">
    <property type="component" value="Unassembled WGS sequence"/>
</dbReference>
<feature type="signal peptide" evidence="2">
    <location>
        <begin position="1"/>
        <end position="19"/>
    </location>
</feature>
<evidence type="ECO:0000256" key="1">
    <source>
        <dbReference type="SAM" id="MobiDB-lite"/>
    </source>
</evidence>
<protein>
    <recommendedName>
        <fullName evidence="5">Porin</fullName>
    </recommendedName>
</protein>
<sequence>MRCTLSLVLVLGLATSAQAEDFTGAYAGVNLGYGFERGRDAKTSGAVPGARAGTPSANDLPPSASLAAKSLRASRPAASR</sequence>
<feature type="chain" id="PRO_5047246223" description="Porin" evidence="2">
    <location>
        <begin position="20"/>
        <end position="80"/>
    </location>
</feature>
<accession>A0ABQ4QEQ2</accession>
<evidence type="ECO:0000256" key="2">
    <source>
        <dbReference type="SAM" id="SignalP"/>
    </source>
</evidence>
<comment type="caution">
    <text evidence="3">The sequence shown here is derived from an EMBL/GenBank/DDBJ whole genome shotgun (WGS) entry which is preliminary data.</text>
</comment>